<dbReference type="Proteomes" id="UP000185161">
    <property type="component" value="Chromosome"/>
</dbReference>
<reference evidence="5" key="2">
    <citation type="submission" date="2016-12" db="EMBL/GenBank/DDBJ databases">
        <title>Whole genome sequencing of Sphingomonas sp. ABOJV.</title>
        <authorList>
            <person name="Conlan S."/>
            <person name="Thomas P.J."/>
            <person name="Mullikin J."/>
            <person name="Palmore T.N."/>
            <person name="Frank K.M."/>
            <person name="Segre J.A."/>
        </authorList>
    </citation>
    <scope>NUCLEOTIDE SEQUENCE [LARGE SCALE GENOMIC DNA]</scope>
    <source>
        <strain evidence="5">ABOJV</strain>
    </source>
</reference>
<accession>A0A1L6JCY5</accession>
<dbReference type="EMBL" id="QQWO01000003">
    <property type="protein sequence ID" value="RSV06223.1"/>
    <property type="molecule type" value="Genomic_DNA"/>
</dbReference>
<gene>
    <name evidence="2" type="ORF">BRX40_16260</name>
    <name evidence="3" type="ORF">CA257_04750</name>
    <name evidence="4" type="ORF">DAH66_09125</name>
</gene>
<feature type="region of interest" description="Disordered" evidence="1">
    <location>
        <begin position="1"/>
        <end position="40"/>
    </location>
</feature>
<dbReference type="EMBL" id="CP018820">
    <property type="protein sequence ID" value="APR53763.1"/>
    <property type="molecule type" value="Genomic_DNA"/>
</dbReference>
<sequence length="154" mass="15891">MGMLAACTATDAGYPSLLPRPIESRDDREPVHPDPVAAPDSALDARIAEKRSKAADAAKRFQTAAAIAESRVAVARGVAAGSQPWVAAQMALSDLDGVRGETVELITELEQEASARAQAGTPAYPALDDAIDAIAAQALAQTKRVEMLEGALAG</sequence>
<dbReference type="KEGG" id="skr:BRX40_16260"/>
<evidence type="ECO:0000313" key="3">
    <source>
        <dbReference type="EMBL" id="RSV06223.1"/>
    </source>
</evidence>
<name>A0A1L6JCY5_9SPHN</name>
<evidence type="ECO:0000313" key="6">
    <source>
        <dbReference type="Proteomes" id="UP000286681"/>
    </source>
</evidence>
<dbReference type="AlphaFoldDB" id="A0A1L6JCY5"/>
<organism evidence="2 5">
    <name type="scientific">Sphingomonas koreensis</name>
    <dbReference type="NCBI Taxonomy" id="93064"/>
    <lineage>
        <taxon>Bacteria</taxon>
        <taxon>Pseudomonadati</taxon>
        <taxon>Pseudomonadota</taxon>
        <taxon>Alphaproteobacteria</taxon>
        <taxon>Sphingomonadales</taxon>
        <taxon>Sphingomonadaceae</taxon>
        <taxon>Sphingomonas</taxon>
    </lineage>
</organism>
<evidence type="ECO:0000313" key="7">
    <source>
        <dbReference type="Proteomes" id="UP000287746"/>
    </source>
</evidence>
<dbReference type="Proteomes" id="UP000287746">
    <property type="component" value="Unassembled WGS sequence"/>
</dbReference>
<evidence type="ECO:0000313" key="2">
    <source>
        <dbReference type="EMBL" id="APR53763.1"/>
    </source>
</evidence>
<proteinExistence type="predicted"/>
<protein>
    <submittedName>
        <fullName evidence="2">Uncharacterized protein</fullName>
    </submittedName>
</protein>
<evidence type="ECO:0000313" key="5">
    <source>
        <dbReference type="Proteomes" id="UP000185161"/>
    </source>
</evidence>
<dbReference type="Proteomes" id="UP000286681">
    <property type="component" value="Unassembled WGS sequence"/>
</dbReference>
<evidence type="ECO:0000256" key="1">
    <source>
        <dbReference type="SAM" id="MobiDB-lite"/>
    </source>
</evidence>
<reference evidence="6 7" key="3">
    <citation type="submission" date="2018-07" db="EMBL/GenBank/DDBJ databases">
        <title>Genomic and Epidemiologic Investigation of an Indolent Hospital Outbreak.</title>
        <authorList>
            <person name="Johnson R.C."/>
            <person name="Deming C."/>
            <person name="Conlan S."/>
            <person name="Zellmer C.J."/>
            <person name="Michelin A.V."/>
            <person name="Lee-Lin S."/>
            <person name="Thomas P.J."/>
            <person name="Park M."/>
            <person name="Weingarten R.A."/>
            <person name="Less J."/>
            <person name="Dekker J.P."/>
            <person name="Frank K.M."/>
            <person name="Musser K.A."/>
            <person name="Mcquiston J.R."/>
            <person name="Henderson D.K."/>
            <person name="Lau A.F."/>
            <person name="Palmore T.N."/>
            <person name="Segre J.A."/>
        </authorList>
    </citation>
    <scope>NUCLEOTIDE SEQUENCE [LARGE SCALE GENOMIC DNA]</scope>
    <source>
        <strain evidence="4 7">SK-CDC1_0717</strain>
        <strain evidence="3 6">SK-NIH.Env10_0317</strain>
    </source>
</reference>
<evidence type="ECO:0000313" key="4">
    <source>
        <dbReference type="EMBL" id="RSY87007.1"/>
    </source>
</evidence>
<keyword evidence="5" id="KW-1185">Reference proteome</keyword>
<feature type="compositionally biased region" description="Basic and acidic residues" evidence="1">
    <location>
        <begin position="22"/>
        <end position="32"/>
    </location>
</feature>
<reference evidence="2" key="1">
    <citation type="submission" date="2016-12" db="EMBL/GenBank/DDBJ databases">
        <title>Whole genome sequencing of Sphingomonas koreensis.</title>
        <authorList>
            <person name="Conlan S."/>
            <person name="Thomas P.J."/>
            <person name="Mullikin J."/>
            <person name="Palmore T.N."/>
            <person name="Frank K.M."/>
            <person name="Segre J.A."/>
        </authorList>
    </citation>
    <scope>NUCLEOTIDE SEQUENCE</scope>
    <source>
        <strain evidence="2">ABOJV</strain>
    </source>
</reference>
<dbReference type="EMBL" id="QQYZ01000006">
    <property type="protein sequence ID" value="RSY87007.1"/>
    <property type="molecule type" value="Genomic_DNA"/>
</dbReference>